<proteinExistence type="predicted"/>
<feature type="domain" description="GGDEF" evidence="1">
    <location>
        <begin position="184"/>
        <end position="318"/>
    </location>
</feature>
<protein>
    <submittedName>
        <fullName evidence="2">Diguanylate cyclase (GGDEF) domain-containing protein</fullName>
    </submittedName>
</protein>
<dbReference type="PANTHER" id="PTHR46663:SF3">
    <property type="entry name" value="SLL0267 PROTEIN"/>
    <property type="match status" value="1"/>
</dbReference>
<evidence type="ECO:0000313" key="3">
    <source>
        <dbReference type="Proteomes" id="UP000184444"/>
    </source>
</evidence>
<dbReference type="PANTHER" id="PTHR46663">
    <property type="entry name" value="DIGUANYLATE CYCLASE DGCT-RELATED"/>
    <property type="match status" value="1"/>
</dbReference>
<dbReference type="InterPro" id="IPR029787">
    <property type="entry name" value="Nucleotide_cyclase"/>
</dbReference>
<accession>A0A1M7EWH2</accession>
<dbReference type="SUPFAM" id="SSF55073">
    <property type="entry name" value="Nucleotide cyclase"/>
    <property type="match status" value="1"/>
</dbReference>
<dbReference type="EMBL" id="FRCK01000002">
    <property type="protein sequence ID" value="SHL96132.1"/>
    <property type="molecule type" value="Genomic_DNA"/>
</dbReference>
<dbReference type="InterPro" id="IPR052163">
    <property type="entry name" value="DGC-Regulatory_Protein"/>
</dbReference>
<dbReference type="InterPro" id="IPR043128">
    <property type="entry name" value="Rev_trsase/Diguanyl_cyclase"/>
</dbReference>
<dbReference type="OrthoDB" id="9812260at2"/>
<dbReference type="PROSITE" id="PS50887">
    <property type="entry name" value="GGDEF"/>
    <property type="match status" value="1"/>
</dbReference>
<dbReference type="STRING" id="53463.SAMN05444389_102371"/>
<dbReference type="Pfam" id="PF00990">
    <property type="entry name" value="GGDEF"/>
    <property type="match status" value="1"/>
</dbReference>
<dbReference type="Gene3D" id="3.30.70.270">
    <property type="match status" value="1"/>
</dbReference>
<evidence type="ECO:0000259" key="1">
    <source>
        <dbReference type="PROSITE" id="PS50887"/>
    </source>
</evidence>
<dbReference type="SMART" id="SM00267">
    <property type="entry name" value="GGDEF"/>
    <property type="match status" value="1"/>
</dbReference>
<evidence type="ECO:0000313" key="2">
    <source>
        <dbReference type="EMBL" id="SHL96132.1"/>
    </source>
</evidence>
<dbReference type="AlphaFoldDB" id="A0A1M7EWH2"/>
<dbReference type="InterPro" id="IPR000160">
    <property type="entry name" value="GGDEF_dom"/>
</dbReference>
<sequence>MNLERAALMLMPMHLHVDAAGRVLSAGSTLQRMVGPVRDFDAAFEPVGPVAGASLAQLAAAERVFLRSRADPGQVLRGRAIALADGGLVFNLGLGIGLVEAIRNHELTDRDFAPSDLAMEFLFLHEANNAMMDELSQANLRLEEARRRAEAQAFTDPLTGLSNRRGLQLSFEALRQGTLHAAPGHFALVAMDLDRFKELNDSRGHAVGDAMLCEVAARLRAITRSCDTIARTGGDEFVLLLPGISDPAALEQLGRRIVRRIEAPARIAGAVSRISASLGVAISSRYARIDWSRMESDADAALYRAKREGQGLLRIAPGDHGEAGLAGGRGNGGV</sequence>
<reference evidence="3" key="1">
    <citation type="submission" date="2016-11" db="EMBL/GenBank/DDBJ databases">
        <authorList>
            <person name="Varghese N."/>
            <person name="Submissions S."/>
        </authorList>
    </citation>
    <scope>NUCLEOTIDE SEQUENCE [LARGE SCALE GENOMIC DNA]</scope>
    <source>
        <strain evidence="3">DSM 6637</strain>
    </source>
</reference>
<dbReference type="CDD" id="cd01949">
    <property type="entry name" value="GGDEF"/>
    <property type="match status" value="1"/>
</dbReference>
<keyword evidence="3" id="KW-1185">Reference proteome</keyword>
<organism evidence="2 3">
    <name type="scientific">Paracoccus solventivorans</name>
    <dbReference type="NCBI Taxonomy" id="53463"/>
    <lineage>
        <taxon>Bacteria</taxon>
        <taxon>Pseudomonadati</taxon>
        <taxon>Pseudomonadota</taxon>
        <taxon>Alphaproteobacteria</taxon>
        <taxon>Rhodobacterales</taxon>
        <taxon>Paracoccaceae</taxon>
        <taxon>Paracoccus</taxon>
    </lineage>
</organism>
<dbReference type="RefSeq" id="WP_073063145.1">
    <property type="nucleotide sequence ID" value="NZ_FRCK01000002.1"/>
</dbReference>
<dbReference type="Proteomes" id="UP000184444">
    <property type="component" value="Unassembled WGS sequence"/>
</dbReference>
<name>A0A1M7EWH2_9RHOB</name>
<gene>
    <name evidence="2" type="ORF">SAMN05444389_102371</name>
</gene>
<dbReference type="NCBIfam" id="TIGR00254">
    <property type="entry name" value="GGDEF"/>
    <property type="match status" value="1"/>
</dbReference>